<proteinExistence type="predicted"/>
<dbReference type="EMBL" id="LJIG01002568">
    <property type="protein sequence ID" value="KRT84372.1"/>
    <property type="molecule type" value="Genomic_DNA"/>
</dbReference>
<name>A0A0T6BAK7_9SCAR</name>
<protein>
    <submittedName>
        <fullName evidence="2">Uncharacterized protein</fullName>
    </submittedName>
</protein>
<reference evidence="2 3" key="1">
    <citation type="submission" date="2015-09" db="EMBL/GenBank/DDBJ databases">
        <title>Draft genome of the scarab beetle Oryctes borbonicus.</title>
        <authorList>
            <person name="Meyer J.M."/>
            <person name="Markov G.V."/>
            <person name="Baskaran P."/>
            <person name="Herrmann M."/>
            <person name="Sommer R.J."/>
            <person name="Roedelsperger C."/>
        </authorList>
    </citation>
    <scope>NUCLEOTIDE SEQUENCE [LARGE SCALE GENOMIC DNA]</scope>
    <source>
        <strain evidence="2">OB123</strain>
        <tissue evidence="2">Whole animal</tissue>
    </source>
</reference>
<dbReference type="Proteomes" id="UP000051574">
    <property type="component" value="Unassembled WGS sequence"/>
</dbReference>
<evidence type="ECO:0000313" key="3">
    <source>
        <dbReference type="Proteomes" id="UP000051574"/>
    </source>
</evidence>
<evidence type="ECO:0000256" key="1">
    <source>
        <dbReference type="SAM" id="MobiDB-lite"/>
    </source>
</evidence>
<accession>A0A0T6BAK7</accession>
<keyword evidence="3" id="KW-1185">Reference proteome</keyword>
<sequence length="332" mass="36626">MTTPTFAAMATTAGMLIAAQRPQDATPIDPSKLSQTLDEILESVESLADQKHVANEDFPCQVNGSWISEAGGVRLEISHKGNNLLDVAISEAVGRTKKTPAQGFLSENSWNITGLIPLEKKSMVILNAVDDSENQLATFIGECKAYSRFIQVIWGHWLVGRSSNATSESIFSQEMFLDVFERESIRHHNRKGNNTDASNAGTTKATTESSENGTERIRSAEESSDSRLKLNVRHIAMDSMPFDVIVPKLNLLEKSLNDVLRLPKSKGNANVPELNVNLERYSLSKDILSRFALLDQHLLQDISARNTKIVPQVVDEKFIVKNLSATSEASNF</sequence>
<organism evidence="2 3">
    <name type="scientific">Oryctes borbonicus</name>
    <dbReference type="NCBI Taxonomy" id="1629725"/>
    <lineage>
        <taxon>Eukaryota</taxon>
        <taxon>Metazoa</taxon>
        <taxon>Ecdysozoa</taxon>
        <taxon>Arthropoda</taxon>
        <taxon>Hexapoda</taxon>
        <taxon>Insecta</taxon>
        <taxon>Pterygota</taxon>
        <taxon>Neoptera</taxon>
        <taxon>Endopterygota</taxon>
        <taxon>Coleoptera</taxon>
        <taxon>Polyphaga</taxon>
        <taxon>Scarabaeiformia</taxon>
        <taxon>Scarabaeidae</taxon>
        <taxon>Dynastinae</taxon>
        <taxon>Oryctes</taxon>
    </lineage>
</organism>
<comment type="caution">
    <text evidence="2">The sequence shown here is derived from an EMBL/GenBank/DDBJ whole genome shotgun (WGS) entry which is preliminary data.</text>
</comment>
<feature type="region of interest" description="Disordered" evidence="1">
    <location>
        <begin position="187"/>
        <end position="223"/>
    </location>
</feature>
<feature type="compositionally biased region" description="Basic and acidic residues" evidence="1">
    <location>
        <begin position="213"/>
        <end position="223"/>
    </location>
</feature>
<feature type="compositionally biased region" description="Polar residues" evidence="1">
    <location>
        <begin position="192"/>
        <end position="212"/>
    </location>
</feature>
<dbReference type="OrthoDB" id="6735462at2759"/>
<dbReference type="AlphaFoldDB" id="A0A0T6BAK7"/>
<evidence type="ECO:0000313" key="2">
    <source>
        <dbReference type="EMBL" id="KRT84372.1"/>
    </source>
</evidence>
<gene>
    <name evidence="2" type="ORF">AMK59_2483</name>
</gene>